<gene>
    <name evidence="9" type="ORF">Pa4123_73110</name>
</gene>
<feature type="region of interest" description="Disordered" evidence="6">
    <location>
        <begin position="61"/>
        <end position="87"/>
    </location>
</feature>
<evidence type="ECO:0000256" key="3">
    <source>
        <dbReference type="ARBA" id="ARBA00023235"/>
    </source>
</evidence>
<evidence type="ECO:0000256" key="5">
    <source>
        <dbReference type="RuleBase" id="RU003915"/>
    </source>
</evidence>
<evidence type="ECO:0000256" key="4">
    <source>
        <dbReference type="PROSITE-ProRule" id="PRU00277"/>
    </source>
</evidence>
<keyword evidence="2 4" id="KW-0697">Rotamase</keyword>
<dbReference type="PANTHER" id="PTHR45779">
    <property type="entry name" value="PEPTIDYLPROLYL ISOMERASE"/>
    <property type="match status" value="1"/>
</dbReference>
<evidence type="ECO:0000256" key="2">
    <source>
        <dbReference type="ARBA" id="ARBA00023110"/>
    </source>
</evidence>
<dbReference type="Proteomes" id="UP001144280">
    <property type="component" value="Unassembled WGS sequence"/>
</dbReference>
<dbReference type="EC" id="5.2.1.8" evidence="5"/>
<dbReference type="InterPro" id="IPR001179">
    <property type="entry name" value="PPIase_FKBP_dom"/>
</dbReference>
<dbReference type="Gene3D" id="3.10.50.40">
    <property type="match status" value="1"/>
</dbReference>
<keyword evidence="10" id="KW-1185">Reference proteome</keyword>
<dbReference type="InterPro" id="IPR044609">
    <property type="entry name" value="FKBP2/11"/>
</dbReference>
<keyword evidence="3 4" id="KW-0413">Isomerase</keyword>
<protein>
    <recommendedName>
        <fullName evidence="5">Peptidyl-prolyl cis-trans isomerase</fullName>
        <ecNumber evidence="5">5.2.1.8</ecNumber>
    </recommendedName>
</protein>
<feature type="region of interest" description="Disordered" evidence="6">
    <location>
        <begin position="1"/>
        <end position="25"/>
    </location>
</feature>
<comment type="caution">
    <text evidence="9">The sequence shown here is derived from an EMBL/GenBank/DDBJ whole genome shotgun (WGS) entry which is preliminary data.</text>
</comment>
<keyword evidence="7" id="KW-0812">Transmembrane</keyword>
<feature type="domain" description="PPIase FKBP-type" evidence="8">
    <location>
        <begin position="125"/>
        <end position="212"/>
    </location>
</feature>
<evidence type="ECO:0000313" key="10">
    <source>
        <dbReference type="Proteomes" id="UP001144280"/>
    </source>
</evidence>
<dbReference type="PROSITE" id="PS50059">
    <property type="entry name" value="FKBP_PPIASE"/>
    <property type="match status" value="1"/>
</dbReference>
<comment type="similarity">
    <text evidence="5">Belongs to the FKBP-type PPIase family.</text>
</comment>
<dbReference type="InterPro" id="IPR046357">
    <property type="entry name" value="PPIase_dom_sf"/>
</dbReference>
<sequence>MTSNQPRMTKSERRAAAKAAAAKAAERKRRNQAIAGAAAGVAAIAVIVVVFALVRGGDTEGTASPSLTTTPAASASPSAAAFPPLPAGADPALGEKPVVKAGTGDVTKLKVTTLIEGTGPAAAAGQQIAVNYVGVIYKTGEEFDASWTRQQPFEFQLGQGGVIPGWDQGLVGVKVGSRVQLDIPSDLAYGDNPGQGRPAGALRFVVDLLSAQ</sequence>
<dbReference type="PANTHER" id="PTHR45779:SF7">
    <property type="entry name" value="PEPTIDYLPROLYL ISOMERASE"/>
    <property type="match status" value="1"/>
</dbReference>
<feature type="transmembrane region" description="Helical" evidence="7">
    <location>
        <begin position="33"/>
        <end position="54"/>
    </location>
</feature>
<evidence type="ECO:0000313" key="9">
    <source>
        <dbReference type="EMBL" id="GLI02034.1"/>
    </source>
</evidence>
<keyword evidence="7" id="KW-1133">Transmembrane helix</keyword>
<evidence type="ECO:0000256" key="6">
    <source>
        <dbReference type="SAM" id="MobiDB-lite"/>
    </source>
</evidence>
<dbReference type="SUPFAM" id="SSF54534">
    <property type="entry name" value="FKBP-like"/>
    <property type="match status" value="1"/>
</dbReference>
<keyword evidence="7" id="KW-0472">Membrane</keyword>
<dbReference type="EMBL" id="BSDI01000053">
    <property type="protein sequence ID" value="GLI02034.1"/>
    <property type="molecule type" value="Genomic_DNA"/>
</dbReference>
<evidence type="ECO:0000256" key="7">
    <source>
        <dbReference type="SAM" id="Phobius"/>
    </source>
</evidence>
<evidence type="ECO:0000256" key="1">
    <source>
        <dbReference type="ARBA" id="ARBA00000971"/>
    </source>
</evidence>
<accession>A0ABQ5R5H2</accession>
<evidence type="ECO:0000259" key="8">
    <source>
        <dbReference type="PROSITE" id="PS50059"/>
    </source>
</evidence>
<proteinExistence type="inferred from homology"/>
<dbReference type="Pfam" id="PF00254">
    <property type="entry name" value="FKBP_C"/>
    <property type="match status" value="1"/>
</dbReference>
<reference evidence="9" key="1">
    <citation type="submission" date="2022-12" db="EMBL/GenBank/DDBJ databases">
        <title>New Phytohabitans aurantiacus sp. RD004123 nov., an actinomycete isolated from soil.</title>
        <authorList>
            <person name="Triningsih D.W."/>
            <person name="Harunari E."/>
            <person name="Igarashi Y."/>
        </authorList>
    </citation>
    <scope>NUCLEOTIDE SEQUENCE</scope>
    <source>
        <strain evidence="9">RD004123</strain>
    </source>
</reference>
<name>A0ABQ5R5H2_9ACTN</name>
<comment type="catalytic activity">
    <reaction evidence="1 4 5">
        <text>[protein]-peptidylproline (omega=180) = [protein]-peptidylproline (omega=0)</text>
        <dbReference type="Rhea" id="RHEA:16237"/>
        <dbReference type="Rhea" id="RHEA-COMP:10747"/>
        <dbReference type="Rhea" id="RHEA-COMP:10748"/>
        <dbReference type="ChEBI" id="CHEBI:83833"/>
        <dbReference type="ChEBI" id="CHEBI:83834"/>
        <dbReference type="EC" id="5.2.1.8"/>
    </reaction>
</comment>
<organism evidence="9 10">
    <name type="scientific">Phytohabitans aurantiacus</name>
    <dbReference type="NCBI Taxonomy" id="3016789"/>
    <lineage>
        <taxon>Bacteria</taxon>
        <taxon>Bacillati</taxon>
        <taxon>Actinomycetota</taxon>
        <taxon>Actinomycetes</taxon>
        <taxon>Micromonosporales</taxon>
        <taxon>Micromonosporaceae</taxon>
    </lineage>
</organism>